<feature type="compositionally biased region" description="Basic residues" evidence="1">
    <location>
        <begin position="1"/>
        <end position="15"/>
    </location>
</feature>
<feature type="region of interest" description="Disordered" evidence="1">
    <location>
        <begin position="1"/>
        <end position="20"/>
    </location>
</feature>
<protein>
    <submittedName>
        <fullName evidence="2">Uncharacterized protein</fullName>
    </submittedName>
</protein>
<accession>A0A3P6T5M2</accession>
<proteinExistence type="predicted"/>
<dbReference type="Proteomes" id="UP000271098">
    <property type="component" value="Unassembled WGS sequence"/>
</dbReference>
<dbReference type="EMBL" id="UYRT01022074">
    <property type="protein sequence ID" value="VDK60361.1"/>
    <property type="molecule type" value="Genomic_DNA"/>
</dbReference>
<reference evidence="2 3" key="1">
    <citation type="submission" date="2018-11" db="EMBL/GenBank/DDBJ databases">
        <authorList>
            <consortium name="Pathogen Informatics"/>
        </authorList>
    </citation>
    <scope>NUCLEOTIDE SEQUENCE [LARGE SCALE GENOMIC DNA]</scope>
</reference>
<gene>
    <name evidence="2" type="ORF">GPUH_LOCUS7988</name>
</gene>
<dbReference type="AlphaFoldDB" id="A0A3P6T5M2"/>
<evidence type="ECO:0000256" key="1">
    <source>
        <dbReference type="SAM" id="MobiDB-lite"/>
    </source>
</evidence>
<evidence type="ECO:0000313" key="2">
    <source>
        <dbReference type="EMBL" id="VDK60361.1"/>
    </source>
</evidence>
<organism evidence="2 3">
    <name type="scientific">Gongylonema pulchrum</name>
    <dbReference type="NCBI Taxonomy" id="637853"/>
    <lineage>
        <taxon>Eukaryota</taxon>
        <taxon>Metazoa</taxon>
        <taxon>Ecdysozoa</taxon>
        <taxon>Nematoda</taxon>
        <taxon>Chromadorea</taxon>
        <taxon>Rhabditida</taxon>
        <taxon>Spirurina</taxon>
        <taxon>Spiruromorpha</taxon>
        <taxon>Spiruroidea</taxon>
        <taxon>Gongylonematidae</taxon>
        <taxon>Gongylonema</taxon>
    </lineage>
</organism>
<keyword evidence="3" id="KW-1185">Reference proteome</keyword>
<sequence length="57" mass="7029">MQVVVRHRHQRKRQQRLQVARHPQLVVSQRQQMHERQGQLQWEYKLITLSAHNDHSL</sequence>
<name>A0A3P6T5M2_9BILA</name>
<evidence type="ECO:0000313" key="3">
    <source>
        <dbReference type="Proteomes" id="UP000271098"/>
    </source>
</evidence>